<dbReference type="GO" id="GO:0002143">
    <property type="term" value="P:tRNA wobble position uridine thiolation"/>
    <property type="evidence" value="ECO:0007669"/>
    <property type="project" value="TreeGrafter"/>
</dbReference>
<keyword evidence="5" id="KW-0820">tRNA-binding</keyword>
<name>A0A3S1BJ74_ELYCH</name>
<sequence length="400" mass="45444">MSTIRRIVCGISGGVDSAVSAHILKRKGYDVVGLFMRNWDVRNEKGRCQADEDREDAVYVCKHLQIPLYEVDFVKQYWNEVFSKMIRDYQNGITPNPDILCNRHVKFDHFVKYATSKLDGHAIATGHYARTSVGYNLDQIDDQKGVSLLCAEDKDKDQTFFLSQIEQWALRHTIFPLGNLSKKTVKEIAASVGMGKLAHKKESMGICFIGTRNFQDFIEEYIEPKPGNFIDIESGKVVGTHKGTHYWTLGQRCNLAGLASAYFVAQINADTQDIYVAAGTDHPALFSQTFVTSPMHWIRQNFFYAPPLEEFDAMFRFQHKHPLIECSCKLRDDGGYDVSLERPMRAVTPGQYSVILFRGRLPRQRTHPQSRAVTPSSWGQHEGQVPSRTCIVALLDLKIL</sequence>
<dbReference type="PANTHER" id="PTHR11933:SF5">
    <property type="entry name" value="MITOCHONDRIAL TRNA-SPECIFIC 2-THIOURIDYLASE 1"/>
    <property type="match status" value="1"/>
</dbReference>
<evidence type="ECO:0000313" key="16">
    <source>
        <dbReference type="Proteomes" id="UP000271974"/>
    </source>
</evidence>
<dbReference type="SUPFAM" id="SSF52402">
    <property type="entry name" value="Adenine nucleotide alpha hydrolases-like"/>
    <property type="match status" value="1"/>
</dbReference>
<dbReference type="GO" id="GO:0061708">
    <property type="term" value="F:tRNA-5-taurinomethyluridine 2-sulfurtransferase"/>
    <property type="evidence" value="ECO:0007669"/>
    <property type="project" value="UniProtKB-EC"/>
</dbReference>
<dbReference type="Pfam" id="PF20258">
    <property type="entry name" value="tRNA_Me_trans_C"/>
    <property type="match status" value="1"/>
</dbReference>
<evidence type="ECO:0000256" key="10">
    <source>
        <dbReference type="ARBA" id="ARBA00022884"/>
    </source>
</evidence>
<comment type="function">
    <text evidence="1">Catalyzes the 2-thiolation of uridine at the wobble position (U34) of mitochondrial tRNA(Lys), tRNA(Glu) and tRNA(Gln). Required for the formation of 5-taurinomethyl-2-thiouridine (tm5s2U) of mitochondrial tRNA(Lys), tRNA(Glu), and tRNA(Gln) at the wobble position. ATP is required to activate the C2 atom of the wobble base.</text>
</comment>
<dbReference type="Gene3D" id="3.40.50.620">
    <property type="entry name" value="HUPs"/>
    <property type="match status" value="1"/>
</dbReference>
<organism evidence="15 16">
    <name type="scientific">Elysia chlorotica</name>
    <name type="common">Eastern emerald elysia</name>
    <name type="synonym">Sea slug</name>
    <dbReference type="NCBI Taxonomy" id="188477"/>
    <lineage>
        <taxon>Eukaryota</taxon>
        <taxon>Metazoa</taxon>
        <taxon>Spiralia</taxon>
        <taxon>Lophotrochozoa</taxon>
        <taxon>Mollusca</taxon>
        <taxon>Gastropoda</taxon>
        <taxon>Heterobranchia</taxon>
        <taxon>Euthyneura</taxon>
        <taxon>Panpulmonata</taxon>
        <taxon>Sacoglossa</taxon>
        <taxon>Placobranchoidea</taxon>
        <taxon>Plakobranchidae</taxon>
        <taxon>Elysia</taxon>
    </lineage>
</organism>
<evidence type="ECO:0000256" key="12">
    <source>
        <dbReference type="ARBA" id="ARBA00049564"/>
    </source>
</evidence>
<evidence type="ECO:0000313" key="15">
    <source>
        <dbReference type="EMBL" id="RUS82094.1"/>
    </source>
</evidence>
<dbReference type="InterPro" id="IPR014729">
    <property type="entry name" value="Rossmann-like_a/b/a_fold"/>
</dbReference>
<dbReference type="EMBL" id="RQTK01000303">
    <property type="protein sequence ID" value="RUS82094.1"/>
    <property type="molecule type" value="Genomic_DNA"/>
</dbReference>
<dbReference type="Pfam" id="PF20259">
    <property type="entry name" value="tRNA_Me_trans_M"/>
    <property type="match status" value="1"/>
</dbReference>
<dbReference type="FunFam" id="2.30.30.280:FF:000001">
    <property type="entry name" value="tRNA-specific 2-thiouridylase MnmA"/>
    <property type="match status" value="1"/>
</dbReference>
<dbReference type="OrthoDB" id="3685at2759"/>
<dbReference type="InterPro" id="IPR004506">
    <property type="entry name" value="MnmA-like"/>
</dbReference>
<evidence type="ECO:0000259" key="14">
    <source>
        <dbReference type="Pfam" id="PF20259"/>
    </source>
</evidence>
<evidence type="ECO:0000256" key="11">
    <source>
        <dbReference type="ARBA" id="ARBA00023157"/>
    </source>
</evidence>
<dbReference type="STRING" id="188477.A0A3S1BJ74"/>
<evidence type="ECO:0000256" key="4">
    <source>
        <dbReference type="ARBA" id="ARBA00011953"/>
    </source>
</evidence>
<evidence type="ECO:0000256" key="3">
    <source>
        <dbReference type="ARBA" id="ARBA00006191"/>
    </source>
</evidence>
<dbReference type="GO" id="GO:0005524">
    <property type="term" value="F:ATP binding"/>
    <property type="evidence" value="ECO:0007669"/>
    <property type="project" value="UniProtKB-KW"/>
</dbReference>
<gene>
    <name evidence="15" type="ORF">EGW08_010139</name>
</gene>
<dbReference type="FunFam" id="3.40.50.620:FF:000104">
    <property type="entry name" value="Mitochondrial tRNA-specific 2-thiouridylase 1"/>
    <property type="match status" value="1"/>
</dbReference>
<dbReference type="Proteomes" id="UP000271974">
    <property type="component" value="Unassembled WGS sequence"/>
</dbReference>
<keyword evidence="9" id="KW-0067">ATP-binding</keyword>
<feature type="domain" description="tRNA-specific 2-thiouridylase MnmA-like C-terminal" evidence="13">
    <location>
        <begin position="288"/>
        <end position="355"/>
    </location>
</feature>
<evidence type="ECO:0000256" key="1">
    <source>
        <dbReference type="ARBA" id="ARBA00003986"/>
    </source>
</evidence>
<dbReference type="GO" id="GO:0005739">
    <property type="term" value="C:mitochondrion"/>
    <property type="evidence" value="ECO:0007669"/>
    <property type="project" value="UniProtKB-SubCell"/>
</dbReference>
<evidence type="ECO:0000256" key="2">
    <source>
        <dbReference type="ARBA" id="ARBA00004173"/>
    </source>
</evidence>
<dbReference type="InterPro" id="IPR023382">
    <property type="entry name" value="MnmA-like_central_sf"/>
</dbReference>
<dbReference type="Gene3D" id="2.40.30.10">
    <property type="entry name" value="Translation factors"/>
    <property type="match status" value="1"/>
</dbReference>
<comment type="caution">
    <text evidence="15">The sequence shown here is derived from an EMBL/GenBank/DDBJ whole genome shotgun (WGS) entry which is preliminary data.</text>
</comment>
<evidence type="ECO:0000256" key="5">
    <source>
        <dbReference type="ARBA" id="ARBA00022555"/>
    </source>
</evidence>
<evidence type="ECO:0000256" key="6">
    <source>
        <dbReference type="ARBA" id="ARBA00022679"/>
    </source>
</evidence>
<dbReference type="PANTHER" id="PTHR11933">
    <property type="entry name" value="TRNA 5-METHYLAMINOMETHYL-2-THIOURIDYLATE -METHYLTRANSFERASE"/>
    <property type="match status" value="1"/>
</dbReference>
<dbReference type="AlphaFoldDB" id="A0A3S1BJ74"/>
<evidence type="ECO:0000259" key="13">
    <source>
        <dbReference type="Pfam" id="PF20258"/>
    </source>
</evidence>
<dbReference type="Pfam" id="PF03054">
    <property type="entry name" value="tRNA_Me_trans"/>
    <property type="match status" value="1"/>
</dbReference>
<dbReference type="InterPro" id="IPR046885">
    <property type="entry name" value="MnmA-like_C"/>
</dbReference>
<dbReference type="Gene3D" id="2.30.30.280">
    <property type="entry name" value="Adenine nucleotide alpha hydrolases-like domains"/>
    <property type="match status" value="1"/>
</dbReference>
<evidence type="ECO:0000256" key="8">
    <source>
        <dbReference type="ARBA" id="ARBA00022741"/>
    </source>
</evidence>
<evidence type="ECO:0000256" key="7">
    <source>
        <dbReference type="ARBA" id="ARBA00022694"/>
    </source>
</evidence>
<proteinExistence type="inferred from homology"/>
<accession>A0A3S1BJ74</accession>
<dbReference type="NCBIfam" id="NF001138">
    <property type="entry name" value="PRK00143.1"/>
    <property type="match status" value="1"/>
</dbReference>
<comment type="catalytic activity">
    <reaction evidence="12">
        <text>5-taurinomethyluridine(34) in tRNA + S-sulfanyl-L-cysteinyl-[protein] + AH2 + ATP = 5-taurinomethyl-2-thiouridine(34) in tRNA + L-cysteinyl-[protein] + A + AMP + diphosphate + H(+)</text>
        <dbReference type="Rhea" id="RHEA:47040"/>
        <dbReference type="Rhea" id="RHEA-COMP:10131"/>
        <dbReference type="Rhea" id="RHEA-COMP:11726"/>
        <dbReference type="Rhea" id="RHEA-COMP:11732"/>
        <dbReference type="Rhea" id="RHEA-COMP:11733"/>
        <dbReference type="ChEBI" id="CHEBI:13193"/>
        <dbReference type="ChEBI" id="CHEBI:15378"/>
        <dbReference type="ChEBI" id="CHEBI:17499"/>
        <dbReference type="ChEBI" id="CHEBI:29950"/>
        <dbReference type="ChEBI" id="CHEBI:30616"/>
        <dbReference type="ChEBI" id="CHEBI:33019"/>
        <dbReference type="ChEBI" id="CHEBI:61963"/>
        <dbReference type="ChEBI" id="CHEBI:87171"/>
        <dbReference type="ChEBI" id="CHEBI:87172"/>
        <dbReference type="ChEBI" id="CHEBI:456215"/>
        <dbReference type="EC" id="2.8.1.14"/>
    </reaction>
</comment>
<feature type="domain" description="tRNA-specific 2-thiouridylase MnmA-like central" evidence="14">
    <location>
        <begin position="215"/>
        <end position="277"/>
    </location>
</feature>
<comment type="subcellular location">
    <subcellularLocation>
        <location evidence="2">Mitochondrion</location>
    </subcellularLocation>
</comment>
<evidence type="ECO:0000256" key="9">
    <source>
        <dbReference type="ARBA" id="ARBA00022840"/>
    </source>
</evidence>
<keyword evidence="8" id="KW-0547">Nucleotide-binding</keyword>
<comment type="similarity">
    <text evidence="3">Belongs to the MnmA/TRMU family.</text>
</comment>
<keyword evidence="6" id="KW-0808">Transferase</keyword>
<keyword evidence="7" id="KW-0819">tRNA processing</keyword>
<reference evidence="15 16" key="1">
    <citation type="submission" date="2019-01" db="EMBL/GenBank/DDBJ databases">
        <title>A draft genome assembly of the solar-powered sea slug Elysia chlorotica.</title>
        <authorList>
            <person name="Cai H."/>
            <person name="Li Q."/>
            <person name="Fang X."/>
            <person name="Li J."/>
            <person name="Curtis N.E."/>
            <person name="Altenburger A."/>
            <person name="Shibata T."/>
            <person name="Feng M."/>
            <person name="Maeda T."/>
            <person name="Schwartz J.A."/>
            <person name="Shigenobu S."/>
            <person name="Lundholm N."/>
            <person name="Nishiyama T."/>
            <person name="Yang H."/>
            <person name="Hasebe M."/>
            <person name="Li S."/>
            <person name="Pierce S.K."/>
            <person name="Wang J."/>
        </authorList>
    </citation>
    <scope>NUCLEOTIDE SEQUENCE [LARGE SCALE GENOMIC DNA]</scope>
    <source>
        <strain evidence="15">EC2010</strain>
        <tissue evidence="15">Whole organism of an adult</tissue>
    </source>
</reference>
<dbReference type="CDD" id="cd01998">
    <property type="entry name" value="MnmA_TRMU-like"/>
    <property type="match status" value="1"/>
</dbReference>
<keyword evidence="10" id="KW-0694">RNA-binding</keyword>
<protein>
    <recommendedName>
        <fullName evidence="4">tRNA-5-taurinomethyluridine 2-sulfurtransferase</fullName>
        <ecNumber evidence="4">2.8.1.14</ecNumber>
    </recommendedName>
</protein>
<dbReference type="GO" id="GO:0000049">
    <property type="term" value="F:tRNA binding"/>
    <property type="evidence" value="ECO:0007669"/>
    <property type="project" value="UniProtKB-KW"/>
</dbReference>
<keyword evidence="11" id="KW-1015">Disulfide bond</keyword>
<dbReference type="InterPro" id="IPR046884">
    <property type="entry name" value="MnmA-like_central"/>
</dbReference>
<dbReference type="EC" id="2.8.1.14" evidence="4"/>
<keyword evidence="16" id="KW-1185">Reference proteome</keyword>
<dbReference type="NCBIfam" id="TIGR00420">
    <property type="entry name" value="trmU"/>
    <property type="match status" value="1"/>
</dbReference>